<evidence type="ECO:0000256" key="3">
    <source>
        <dbReference type="ARBA" id="ARBA00022630"/>
    </source>
</evidence>
<dbReference type="InterPro" id="IPR036318">
    <property type="entry name" value="FAD-bd_PCMH-like_sf"/>
</dbReference>
<dbReference type="PROSITE" id="PS51387">
    <property type="entry name" value="FAD_PCMH"/>
    <property type="match status" value="1"/>
</dbReference>
<comment type="similarity">
    <text evidence="2">Belongs to the oxygen-dependent FAD-linked oxidoreductase family.</text>
</comment>
<organism evidence="7 8">
    <name type="scientific">Roseibium album</name>
    <dbReference type="NCBI Taxonomy" id="311410"/>
    <lineage>
        <taxon>Bacteria</taxon>
        <taxon>Pseudomonadati</taxon>
        <taxon>Pseudomonadota</taxon>
        <taxon>Alphaproteobacteria</taxon>
        <taxon>Hyphomicrobiales</taxon>
        <taxon>Stappiaceae</taxon>
        <taxon>Roseibium</taxon>
    </lineage>
</organism>
<keyword evidence="4" id="KW-0274">FAD</keyword>
<dbReference type="InterPro" id="IPR016167">
    <property type="entry name" value="FAD-bd_PCMH_sub1"/>
</dbReference>
<dbReference type="InterPro" id="IPR006093">
    <property type="entry name" value="Oxy_OxRdtase_FAD_BS"/>
</dbReference>
<dbReference type="EC" id="1.5.3.6" evidence="7"/>
<keyword evidence="8" id="KW-1185">Reference proteome</keyword>
<evidence type="ECO:0000256" key="5">
    <source>
        <dbReference type="ARBA" id="ARBA00023002"/>
    </source>
</evidence>
<dbReference type="PROSITE" id="PS00862">
    <property type="entry name" value="OX2_COVAL_FAD"/>
    <property type="match status" value="1"/>
</dbReference>
<dbReference type="STRING" id="311410.LA5095_04805"/>
<dbReference type="PANTHER" id="PTHR42973">
    <property type="entry name" value="BINDING OXIDOREDUCTASE, PUTATIVE (AFU_ORTHOLOGUE AFUA_1G17690)-RELATED"/>
    <property type="match status" value="1"/>
</dbReference>
<dbReference type="Gene3D" id="3.30.43.10">
    <property type="entry name" value="Uridine Diphospho-n-acetylenolpyruvylglucosamine Reductase, domain 2"/>
    <property type="match status" value="1"/>
</dbReference>
<dbReference type="EMBL" id="CXWC01000003">
    <property type="protein sequence ID" value="CTQ68364.1"/>
    <property type="molecule type" value="Genomic_DNA"/>
</dbReference>
<dbReference type="GO" id="GO:0018530">
    <property type="term" value="F:(R)-6-hydroxynicotine oxidase activity"/>
    <property type="evidence" value="ECO:0007669"/>
    <property type="project" value="UniProtKB-EC"/>
</dbReference>
<dbReference type="InterPro" id="IPR050416">
    <property type="entry name" value="FAD-linked_Oxidoreductase"/>
</dbReference>
<evidence type="ECO:0000259" key="6">
    <source>
        <dbReference type="PROSITE" id="PS51387"/>
    </source>
</evidence>
<dbReference type="SUPFAM" id="SSF56176">
    <property type="entry name" value="FAD-binding/transporter-associated domain-like"/>
    <property type="match status" value="1"/>
</dbReference>
<gene>
    <name evidence="7" type="ORF">LA5096_01784</name>
</gene>
<evidence type="ECO:0000256" key="1">
    <source>
        <dbReference type="ARBA" id="ARBA00001974"/>
    </source>
</evidence>
<evidence type="ECO:0000256" key="4">
    <source>
        <dbReference type="ARBA" id="ARBA00022827"/>
    </source>
</evidence>
<keyword evidence="3" id="KW-0285">Flavoprotein</keyword>
<dbReference type="Gene3D" id="3.40.462.20">
    <property type="match status" value="1"/>
</dbReference>
<protein>
    <submittedName>
        <fullName evidence="7">6-hydroxy-D-nicotine oxidase</fullName>
        <ecNumber evidence="7">1.5.3.6</ecNumber>
    </submittedName>
</protein>
<evidence type="ECO:0000256" key="2">
    <source>
        <dbReference type="ARBA" id="ARBA00005466"/>
    </source>
</evidence>
<sequence length="468" mass="49773">MADGIMEETRLNLLAARLGSDAVFPGNPEFDERRQVWNAAIDRKPIAILPARHPEDVSSAVKTAAERGLALCVKGGGHNIAGSAVANGALMIDMSALNSVRINSVNRTARVGGGATWRQFDAAAQTQGMATPGGVVSSTGVAGLTLGGGFGWLARLHGLAVDNLLSAEIVLADGSIVMCSDDENTDLFWAIRGGGGNFGVVTEFTFQLHALDPTVLFGPTFFALKDARTVLATYAEHAPMLPRESCVWANLMTAPATPALPDNLHGAKVLTLMQFFAGPPDAGYSVVRHLYGGVEPVGSALAPRAYTEAQSFLDQAYDFGARNYWRTHNHRALTPSLIDTLVDMAPELPTAESELLICLLGGAVADVDNDTTAFPHRDVSFVSTPGVRWRDPSADTAMTGWLKSASRRIADHAVPGSYVNFIAERSGDISSAYGGNLDRLTSIKRRYDPHNLFSSNQNIAPNASTDEP</sequence>
<dbReference type="Gene3D" id="3.30.465.10">
    <property type="match status" value="1"/>
</dbReference>
<evidence type="ECO:0000313" key="7">
    <source>
        <dbReference type="EMBL" id="CTQ68364.1"/>
    </source>
</evidence>
<dbReference type="OrthoDB" id="9775082at2"/>
<dbReference type="Pfam" id="PF08031">
    <property type="entry name" value="BBE"/>
    <property type="match status" value="1"/>
</dbReference>
<dbReference type="InterPro" id="IPR016169">
    <property type="entry name" value="FAD-bd_PCMH_sub2"/>
</dbReference>
<dbReference type="InterPro" id="IPR016166">
    <property type="entry name" value="FAD-bd_PCMH"/>
</dbReference>
<dbReference type="Pfam" id="PF01565">
    <property type="entry name" value="FAD_binding_4"/>
    <property type="match status" value="1"/>
</dbReference>
<name>A0A0M7A3X1_9HYPH</name>
<accession>A0A0M7A3X1</accession>
<evidence type="ECO:0000313" key="8">
    <source>
        <dbReference type="Proteomes" id="UP000049983"/>
    </source>
</evidence>
<dbReference type="GO" id="GO:0071949">
    <property type="term" value="F:FAD binding"/>
    <property type="evidence" value="ECO:0007669"/>
    <property type="project" value="InterPro"/>
</dbReference>
<feature type="domain" description="FAD-binding PCMH-type" evidence="6">
    <location>
        <begin position="41"/>
        <end position="211"/>
    </location>
</feature>
<comment type="cofactor">
    <cofactor evidence="1">
        <name>FAD</name>
        <dbReference type="ChEBI" id="CHEBI:57692"/>
    </cofactor>
</comment>
<reference evidence="8" key="1">
    <citation type="submission" date="2015-07" db="EMBL/GenBank/DDBJ databases">
        <authorList>
            <person name="Rodrigo-Torres Lidia"/>
            <person name="Arahal R.David."/>
        </authorList>
    </citation>
    <scope>NUCLEOTIDE SEQUENCE [LARGE SCALE GENOMIC DNA]</scope>
    <source>
        <strain evidence="8">CECT 5096</strain>
    </source>
</reference>
<dbReference type="InterPro" id="IPR006094">
    <property type="entry name" value="Oxid_FAD_bind_N"/>
</dbReference>
<dbReference type="AlphaFoldDB" id="A0A0M7A3X1"/>
<dbReference type="InterPro" id="IPR012951">
    <property type="entry name" value="BBE"/>
</dbReference>
<proteinExistence type="inferred from homology"/>
<keyword evidence="5 7" id="KW-0560">Oxidoreductase</keyword>
<dbReference type="PANTHER" id="PTHR42973:SF39">
    <property type="entry name" value="FAD-BINDING PCMH-TYPE DOMAIN-CONTAINING PROTEIN"/>
    <property type="match status" value="1"/>
</dbReference>
<dbReference type="Proteomes" id="UP000049983">
    <property type="component" value="Unassembled WGS sequence"/>
</dbReference>